<evidence type="ECO:0000256" key="1">
    <source>
        <dbReference type="ARBA" id="ARBA00008857"/>
    </source>
</evidence>
<keyword evidence="3 5" id="KW-0238">DNA-binding</keyword>
<dbReference type="KEGG" id="ebla:JGUZn3_21900"/>
<dbReference type="Pfam" id="PF22022">
    <property type="entry name" value="Phage_int_M"/>
    <property type="match status" value="1"/>
</dbReference>
<keyword evidence="9" id="KW-1185">Reference proteome</keyword>
<dbReference type="PROSITE" id="PS51898">
    <property type="entry name" value="TYR_RECOMBINASE"/>
    <property type="match status" value="1"/>
</dbReference>
<dbReference type="GO" id="GO:0015074">
    <property type="term" value="P:DNA integration"/>
    <property type="evidence" value="ECO:0007669"/>
    <property type="project" value="UniProtKB-KW"/>
</dbReference>
<dbReference type="EMBL" id="CP060244">
    <property type="protein sequence ID" value="QNT79391.1"/>
    <property type="molecule type" value="Genomic_DNA"/>
</dbReference>
<reference evidence="8 9" key="1">
    <citation type="submission" date="2020-08" db="EMBL/GenBank/DDBJ databases">
        <title>Complete genome sequence of Entomobacter blattae G55GP.</title>
        <authorList>
            <person name="Poehlein A."/>
            <person name="Guzman J."/>
            <person name="Daniel R."/>
            <person name="Vilcinskas A."/>
        </authorList>
    </citation>
    <scope>NUCLEOTIDE SEQUENCE [LARGE SCALE GENOMIC DNA]</scope>
    <source>
        <strain evidence="8 9">G55GP</strain>
    </source>
</reference>
<gene>
    <name evidence="8" type="primary">intS</name>
    <name evidence="8" type="ORF">JGUZn3_21900</name>
</gene>
<sequence>MLNDLKIRSAKSEVKTYRLRDTAGLFLQISPTGLKTWYWRYKIGGKEKTYTIGRYPTISLADARKERDLARDTLKQGKDPSIEKKLNRLNTLNRNFDTFETVAREWHASRLPLWTARHTQDVIRSLERDVFPLIGPIPIADLTAPIILSVLQAIENRGAIETAHRVRQRLSDIFVHAIATGRAQMDPAAIIAPALRPVIKGRQPAITNLEELKAMLKRVEEEEAHPVTLLAMRLLALTVVRPGELRFAQWNEFEDLEGNNPIWRVPAERMKMKREHLVPLPRQAVETVLTLKPLSGRWEHLFPNIRRPMKAMSENALGYVLNRAGYHHRHVPHGFRASFSSIMNEKFPQDRQIIDLMLAHAPSNKVESAYNRAHHHEKRRELAQAWADIVTEELKTPAELIMGKRKS</sequence>
<feature type="domain" description="Tyr recombinase" evidence="6">
    <location>
        <begin position="202"/>
        <end position="384"/>
    </location>
</feature>
<comment type="similarity">
    <text evidence="1">Belongs to the 'phage' integrase family.</text>
</comment>
<evidence type="ECO:0000313" key="9">
    <source>
        <dbReference type="Proteomes" id="UP000516349"/>
    </source>
</evidence>
<dbReference type="CDD" id="cd00801">
    <property type="entry name" value="INT_P4_C"/>
    <property type="match status" value="1"/>
</dbReference>
<protein>
    <submittedName>
        <fullName evidence="8">Prophage integrase IntS</fullName>
    </submittedName>
</protein>
<dbReference type="Proteomes" id="UP000516349">
    <property type="component" value="Chromosome"/>
</dbReference>
<dbReference type="PANTHER" id="PTHR30629:SF2">
    <property type="entry name" value="PROPHAGE INTEGRASE INTS-RELATED"/>
    <property type="match status" value="1"/>
</dbReference>
<keyword evidence="2" id="KW-0229">DNA integration</keyword>
<dbReference type="AlphaFoldDB" id="A0A7H1NUD1"/>
<dbReference type="Gene3D" id="3.30.160.390">
    <property type="entry name" value="Integrase, DNA-binding domain"/>
    <property type="match status" value="1"/>
</dbReference>
<evidence type="ECO:0000313" key="8">
    <source>
        <dbReference type="EMBL" id="QNT79391.1"/>
    </source>
</evidence>
<dbReference type="Gene3D" id="1.10.443.10">
    <property type="entry name" value="Intergrase catalytic core"/>
    <property type="match status" value="1"/>
</dbReference>
<evidence type="ECO:0000259" key="6">
    <source>
        <dbReference type="PROSITE" id="PS51898"/>
    </source>
</evidence>
<evidence type="ECO:0000256" key="5">
    <source>
        <dbReference type="PROSITE-ProRule" id="PRU01248"/>
    </source>
</evidence>
<dbReference type="InterPro" id="IPR002104">
    <property type="entry name" value="Integrase_catalytic"/>
</dbReference>
<dbReference type="Pfam" id="PF13356">
    <property type="entry name" value="Arm-DNA-bind_3"/>
    <property type="match status" value="1"/>
</dbReference>
<organism evidence="8 9">
    <name type="scientific">Entomobacter blattae</name>
    <dbReference type="NCBI Taxonomy" id="2762277"/>
    <lineage>
        <taxon>Bacteria</taxon>
        <taxon>Pseudomonadati</taxon>
        <taxon>Pseudomonadota</taxon>
        <taxon>Alphaproteobacteria</taxon>
        <taxon>Acetobacterales</taxon>
        <taxon>Acetobacteraceae</taxon>
        <taxon>Entomobacter</taxon>
    </lineage>
</organism>
<dbReference type="PANTHER" id="PTHR30629">
    <property type="entry name" value="PROPHAGE INTEGRASE"/>
    <property type="match status" value="1"/>
</dbReference>
<accession>A0A7H1NUD1</accession>
<dbReference type="InterPro" id="IPR011010">
    <property type="entry name" value="DNA_brk_join_enz"/>
</dbReference>
<dbReference type="InterPro" id="IPR050808">
    <property type="entry name" value="Phage_Integrase"/>
</dbReference>
<dbReference type="InterPro" id="IPR010998">
    <property type="entry name" value="Integrase_recombinase_N"/>
</dbReference>
<dbReference type="Pfam" id="PF00589">
    <property type="entry name" value="Phage_integrase"/>
    <property type="match status" value="1"/>
</dbReference>
<proteinExistence type="inferred from homology"/>
<feature type="domain" description="Core-binding (CB)" evidence="7">
    <location>
        <begin position="97"/>
        <end position="178"/>
    </location>
</feature>
<dbReference type="InterPro" id="IPR025166">
    <property type="entry name" value="Integrase_DNA_bind_dom"/>
</dbReference>
<dbReference type="PROSITE" id="PS51900">
    <property type="entry name" value="CB"/>
    <property type="match status" value="1"/>
</dbReference>
<dbReference type="InterPro" id="IPR053876">
    <property type="entry name" value="Phage_int_M"/>
</dbReference>
<keyword evidence="4" id="KW-0233">DNA recombination</keyword>
<dbReference type="Gene3D" id="1.10.150.130">
    <property type="match status" value="1"/>
</dbReference>
<dbReference type="SUPFAM" id="SSF56349">
    <property type="entry name" value="DNA breaking-rejoining enzymes"/>
    <property type="match status" value="1"/>
</dbReference>
<dbReference type="InterPro" id="IPR013762">
    <property type="entry name" value="Integrase-like_cat_sf"/>
</dbReference>
<evidence type="ECO:0000259" key="7">
    <source>
        <dbReference type="PROSITE" id="PS51900"/>
    </source>
</evidence>
<evidence type="ECO:0000256" key="4">
    <source>
        <dbReference type="ARBA" id="ARBA00023172"/>
    </source>
</evidence>
<dbReference type="InterPro" id="IPR044068">
    <property type="entry name" value="CB"/>
</dbReference>
<evidence type="ECO:0000256" key="3">
    <source>
        <dbReference type="ARBA" id="ARBA00023125"/>
    </source>
</evidence>
<dbReference type="GO" id="GO:0006310">
    <property type="term" value="P:DNA recombination"/>
    <property type="evidence" value="ECO:0007669"/>
    <property type="project" value="UniProtKB-KW"/>
</dbReference>
<dbReference type="InterPro" id="IPR038488">
    <property type="entry name" value="Integrase_DNA-bd_sf"/>
</dbReference>
<name>A0A7H1NUD1_9PROT</name>
<dbReference type="GO" id="GO:0003677">
    <property type="term" value="F:DNA binding"/>
    <property type="evidence" value="ECO:0007669"/>
    <property type="project" value="UniProtKB-UniRule"/>
</dbReference>
<evidence type="ECO:0000256" key="2">
    <source>
        <dbReference type="ARBA" id="ARBA00022908"/>
    </source>
</evidence>